<evidence type="ECO:0000256" key="1">
    <source>
        <dbReference type="ARBA" id="ARBA00000085"/>
    </source>
</evidence>
<keyword evidence="3" id="KW-0597">Phosphoprotein</keyword>
<dbReference type="PANTHER" id="PTHR43304">
    <property type="entry name" value="PHYTOCHROME-LIKE PROTEIN CPH1"/>
    <property type="match status" value="1"/>
</dbReference>
<dbReference type="SUPFAM" id="SSF55785">
    <property type="entry name" value="PYP-like sensor domain (PAS domain)"/>
    <property type="match status" value="2"/>
</dbReference>
<dbReference type="NCBIfam" id="TIGR00229">
    <property type="entry name" value="sensory_box"/>
    <property type="match status" value="2"/>
</dbReference>
<dbReference type="SMART" id="SM00387">
    <property type="entry name" value="HATPase_c"/>
    <property type="match status" value="1"/>
</dbReference>
<dbReference type="InterPro" id="IPR036097">
    <property type="entry name" value="HisK_dim/P_sf"/>
</dbReference>
<dbReference type="InterPro" id="IPR052162">
    <property type="entry name" value="Sensor_kinase/Photoreceptor"/>
</dbReference>
<dbReference type="InterPro" id="IPR035965">
    <property type="entry name" value="PAS-like_dom_sf"/>
</dbReference>
<dbReference type="InterPro" id="IPR000014">
    <property type="entry name" value="PAS"/>
</dbReference>
<evidence type="ECO:0000313" key="8">
    <source>
        <dbReference type="EMBL" id="KAB1076877.1"/>
    </source>
</evidence>
<evidence type="ECO:0000313" key="9">
    <source>
        <dbReference type="Proteomes" id="UP000474159"/>
    </source>
</evidence>
<dbReference type="GO" id="GO:0000155">
    <property type="term" value="F:phosphorelay sensor kinase activity"/>
    <property type="evidence" value="ECO:0007669"/>
    <property type="project" value="InterPro"/>
</dbReference>
<reference evidence="8 9" key="1">
    <citation type="submission" date="2019-09" db="EMBL/GenBank/DDBJ databases">
        <title>YIM 48816 draft genome.</title>
        <authorList>
            <person name="Jiang L."/>
        </authorList>
    </citation>
    <scope>NUCLEOTIDE SEQUENCE [LARGE SCALE GENOMIC DNA]</scope>
    <source>
        <strain evidence="8 9">YIM 48816</strain>
    </source>
</reference>
<keyword evidence="5" id="KW-0418">Kinase</keyword>
<dbReference type="SMART" id="SM00091">
    <property type="entry name" value="PAS"/>
    <property type="match status" value="2"/>
</dbReference>
<dbReference type="PANTHER" id="PTHR43304:SF1">
    <property type="entry name" value="PAC DOMAIN-CONTAINING PROTEIN"/>
    <property type="match status" value="1"/>
</dbReference>
<evidence type="ECO:0000259" key="6">
    <source>
        <dbReference type="PROSITE" id="PS50109"/>
    </source>
</evidence>
<name>A0A6L3STF5_9HYPH</name>
<evidence type="ECO:0000256" key="4">
    <source>
        <dbReference type="ARBA" id="ARBA00022679"/>
    </source>
</evidence>
<dbReference type="InterPro" id="IPR036890">
    <property type="entry name" value="HATPase_C_sf"/>
</dbReference>
<dbReference type="CDD" id="cd00082">
    <property type="entry name" value="HisKA"/>
    <property type="match status" value="1"/>
</dbReference>
<evidence type="ECO:0000256" key="5">
    <source>
        <dbReference type="ARBA" id="ARBA00022777"/>
    </source>
</evidence>
<dbReference type="InterPro" id="IPR003594">
    <property type="entry name" value="HATPase_dom"/>
</dbReference>
<dbReference type="Gene3D" id="3.30.565.10">
    <property type="entry name" value="Histidine kinase-like ATPase, C-terminal domain"/>
    <property type="match status" value="1"/>
</dbReference>
<comment type="caution">
    <text evidence="8">The sequence shown here is derived from an EMBL/GenBank/DDBJ whole genome shotgun (WGS) entry which is preliminary data.</text>
</comment>
<sequence length="497" mass="54655">MPTLTEKRYRALVAAIAEITWTTAADGQVADMPEWRAYTGQTPEAVRGWGWLDAVHPDDRPGTAEAWNAALAGHERYAVEYRIRMRDGSYRWFNARAAPVLDEAGEILEWGGVCIDIEDRKRAEADLFARESDFRVMADAIPQLAWMADATGALYWYNQRWFDYTGSDLPAMVNDGWRSVHHPDHLEAAAAKFAHAVATGTPWEDTFPLRGADGQYRWFLSRALPIRDAQGAISRWFGTNTDITAERGARLALAEANEEVQRYAYIVSHDLRAPLVNIMGFSSELDLLRQDIAAALGDDPRAAALDADFTESLGFIQAAVGKMERLIGAILRLSREGKRQFRPEPLDMGAILRGLADVQRHQAERGGAAVEIGPMPDLLADRLAVEQIFGNLLDNAIKYLDPARPGRIRIAGRSAGGGALYTVSDNGRGIAEADHGRVFELFRRAGSQEQPGEGIGLAHVRALVRALDGRIDLHSTLGSGTTFTVCLPLRQAPSEAT</sequence>
<accession>A0A6L3STF5</accession>
<dbReference type="SMART" id="SM00388">
    <property type="entry name" value="HisKA"/>
    <property type="match status" value="1"/>
</dbReference>
<dbReference type="CDD" id="cd00130">
    <property type="entry name" value="PAS"/>
    <property type="match status" value="2"/>
</dbReference>
<feature type="domain" description="Histidine kinase" evidence="6">
    <location>
        <begin position="266"/>
        <end position="491"/>
    </location>
</feature>
<dbReference type="RefSeq" id="WP_151002439.1">
    <property type="nucleotide sequence ID" value="NZ_VZZK01000026.1"/>
</dbReference>
<dbReference type="InterPro" id="IPR005467">
    <property type="entry name" value="His_kinase_dom"/>
</dbReference>
<feature type="domain" description="PAC" evidence="7">
    <location>
        <begin position="77"/>
        <end position="129"/>
    </location>
</feature>
<dbReference type="AlphaFoldDB" id="A0A6L3STF5"/>
<dbReference type="PROSITE" id="PS50113">
    <property type="entry name" value="PAC"/>
    <property type="match status" value="2"/>
</dbReference>
<dbReference type="InterPro" id="IPR013655">
    <property type="entry name" value="PAS_fold_3"/>
</dbReference>
<evidence type="ECO:0000256" key="3">
    <source>
        <dbReference type="ARBA" id="ARBA00022553"/>
    </source>
</evidence>
<dbReference type="FunFam" id="3.30.450.20:FF:000099">
    <property type="entry name" value="Sensory box sensor histidine kinase"/>
    <property type="match status" value="2"/>
</dbReference>
<dbReference type="EMBL" id="VZZK01000026">
    <property type="protein sequence ID" value="KAB1076877.1"/>
    <property type="molecule type" value="Genomic_DNA"/>
</dbReference>
<dbReference type="PRINTS" id="PR00344">
    <property type="entry name" value="BCTRLSENSOR"/>
</dbReference>
<dbReference type="SMART" id="SM00086">
    <property type="entry name" value="PAC"/>
    <property type="match status" value="2"/>
</dbReference>
<dbReference type="InterPro" id="IPR001610">
    <property type="entry name" value="PAC"/>
</dbReference>
<evidence type="ECO:0000259" key="7">
    <source>
        <dbReference type="PROSITE" id="PS50113"/>
    </source>
</evidence>
<keyword evidence="9" id="KW-1185">Reference proteome</keyword>
<protein>
    <recommendedName>
        <fullName evidence="2">histidine kinase</fullName>
        <ecNumber evidence="2">2.7.13.3</ecNumber>
    </recommendedName>
</protein>
<proteinExistence type="predicted"/>
<dbReference type="Gene3D" id="3.30.450.20">
    <property type="entry name" value="PAS domain"/>
    <property type="match status" value="2"/>
</dbReference>
<dbReference type="Gene3D" id="1.10.287.130">
    <property type="match status" value="1"/>
</dbReference>
<dbReference type="SUPFAM" id="SSF47384">
    <property type="entry name" value="Homodimeric domain of signal transducing histidine kinase"/>
    <property type="match status" value="1"/>
</dbReference>
<keyword evidence="4" id="KW-0808">Transferase</keyword>
<organism evidence="8 9">
    <name type="scientific">Methylobacterium soli</name>
    <dbReference type="NCBI Taxonomy" id="553447"/>
    <lineage>
        <taxon>Bacteria</taxon>
        <taxon>Pseudomonadati</taxon>
        <taxon>Pseudomonadota</taxon>
        <taxon>Alphaproteobacteria</taxon>
        <taxon>Hyphomicrobiales</taxon>
        <taxon>Methylobacteriaceae</taxon>
        <taxon>Methylobacterium</taxon>
    </lineage>
</organism>
<dbReference type="PROSITE" id="PS50109">
    <property type="entry name" value="HIS_KIN"/>
    <property type="match status" value="1"/>
</dbReference>
<dbReference type="Pfam" id="PF02518">
    <property type="entry name" value="HATPase_c"/>
    <property type="match status" value="1"/>
</dbReference>
<dbReference type="EC" id="2.7.13.3" evidence="2"/>
<dbReference type="OrthoDB" id="9810730at2"/>
<evidence type="ECO:0000256" key="2">
    <source>
        <dbReference type="ARBA" id="ARBA00012438"/>
    </source>
</evidence>
<gene>
    <name evidence="8" type="ORF">F6X53_21700</name>
</gene>
<dbReference type="InterPro" id="IPR003661">
    <property type="entry name" value="HisK_dim/P_dom"/>
</dbReference>
<dbReference type="InterPro" id="IPR004358">
    <property type="entry name" value="Sig_transdc_His_kin-like_C"/>
</dbReference>
<feature type="domain" description="PAC" evidence="7">
    <location>
        <begin position="203"/>
        <end position="255"/>
    </location>
</feature>
<dbReference type="SUPFAM" id="SSF55874">
    <property type="entry name" value="ATPase domain of HSP90 chaperone/DNA topoisomerase II/histidine kinase"/>
    <property type="match status" value="1"/>
</dbReference>
<dbReference type="Pfam" id="PF08447">
    <property type="entry name" value="PAS_3"/>
    <property type="match status" value="2"/>
</dbReference>
<dbReference type="Proteomes" id="UP000474159">
    <property type="component" value="Unassembled WGS sequence"/>
</dbReference>
<dbReference type="InterPro" id="IPR000700">
    <property type="entry name" value="PAS-assoc_C"/>
</dbReference>
<comment type="catalytic activity">
    <reaction evidence="1">
        <text>ATP + protein L-histidine = ADP + protein N-phospho-L-histidine.</text>
        <dbReference type="EC" id="2.7.13.3"/>
    </reaction>
</comment>